<dbReference type="Pfam" id="PF03635">
    <property type="entry name" value="Vps35"/>
    <property type="match status" value="2"/>
</dbReference>
<organism evidence="7 8">
    <name type="scientific">Discostella pseudostelligera</name>
    <dbReference type="NCBI Taxonomy" id="259834"/>
    <lineage>
        <taxon>Eukaryota</taxon>
        <taxon>Sar</taxon>
        <taxon>Stramenopiles</taxon>
        <taxon>Ochrophyta</taxon>
        <taxon>Bacillariophyta</taxon>
        <taxon>Coscinodiscophyceae</taxon>
        <taxon>Thalassiosirophycidae</taxon>
        <taxon>Stephanodiscales</taxon>
        <taxon>Stephanodiscaceae</taxon>
        <taxon>Discostella</taxon>
    </lineage>
</organism>
<keyword evidence="4" id="KW-0653">Protein transport</keyword>
<feature type="region of interest" description="Disordered" evidence="6">
    <location>
        <begin position="286"/>
        <end position="308"/>
    </location>
</feature>
<feature type="compositionally biased region" description="Polar residues" evidence="6">
    <location>
        <begin position="106"/>
        <end position="120"/>
    </location>
</feature>
<sequence>SQQHQQPQTQTSYYAQQQPHQQQTTSPNPSATSRTVASTSTSGSSYAARSAAAHSPQYQPGHVGGGSMHATSQHSNSSGIVDTSRGLVVGGSQHSAVNDIGGGSAMDNNTNKPKSSSNYYYATENPQQTAEQTRLLHAATQKVTEYSYHMQRSMENNDVVSTLENACLMLEELGDPNHNVHHKGSRGGGGLGGNVGGMPGGPPSYYSSAGAVPPLGNYGDRSYPPPYGQQQQPHHGAGGDNAHGGGGGVTPLTPKNYYELHMRAMDEMPILEEYLLGLCHVLPTTTTTNSSTTDNYSSGPTNYARPSAMNDGSIISSSSGSRYDAAAQYTTSELYETVQYCPRVVPRLYLQICMGAVSIRSGSSTPVQVMEELAEAAKCVQCPVRGLFLRHYLLLALKDKLPDGSLEEDSESKLVEEVANVEEEGETIIPPLTHVETGQDILGAGSTSPSAAMLPTSPPPALPPPPPPATDGPLFPDSTLTDAPLFFDEPLCEGNIPTTPAPLASTPTTSPADATITTDPNNNLSTTGEPTQRIGTVVDSYEFILRNLLEMNRLWIRIQHMPGDNTKETKRRRERERNDLRILVGSNLNRLSQLDGITAHTYGSKILPRILEEIATCRDPLAQAYLMDCIIQVFPAEFHLETLEVFLGVCPRLREKVNVRTIMNNMMDRLVHYFQEERIGNDEEDTNDVKAMIAMNSFEMFEDCIHRVFEARGLSIPPKDVIRLYGCLLNYALKIAPNNTDLISKCVSQCAKALGTLQEQKRQSMMGQGIVMGGGTKKSMEIDMDVVAITELEKLLSVPLDSVGLNVLHWPEFAVLLAFLPWESRRKVAISMVKSITSIGGDGAGGGNTSKVANVDELEQLLIILAPLLRDEGSAAPLPTTYDSSDHAAAAGGSLISRTANLMGTLGISPSAVEHNYLFGGASNVNSLHEGQGINGQASKLAQLREEQSSVAKLVHILHHEDTDVMYQMLNVVRRHIQPGGAIRIAVTFPPIVFSALGLLRLVQGLEFPQPIALHSNVEASEVVEEEKAENEDTVEEQVTINEGDSAADGASAIPTESGEKSAPVEEKVSGNDADVKGVTEPIASDEPKQLFSEFTKAANCRKILVFLQKTVAVLAPSNAELAFKLYLEIGVATDLLAYSTKQHYRSASVEFTSIAYDFLTQAFLVYEDQVSESAAQIRSITSIVGSLLCCKTFEKTDYEALITKTAQYAAKLLKKQDQCRMVCLCSRLFYLGGKDDINTYRNPQRVLECLQRGLKIADACTMSSSSNVLLFVEILDYYVYYYEIENPVITDKFVSGLIALINEHFDSIGMSGSSTMSETRTYYGQIINQIKRKQTEEGKNKERFGMIVC</sequence>
<evidence type="ECO:0000256" key="1">
    <source>
        <dbReference type="ARBA" id="ARBA00004170"/>
    </source>
</evidence>
<feature type="compositionally biased region" description="Low complexity" evidence="6">
    <location>
        <begin position="446"/>
        <end position="455"/>
    </location>
</feature>
<feature type="compositionally biased region" description="Acidic residues" evidence="6">
    <location>
        <begin position="1025"/>
        <end position="1036"/>
    </location>
</feature>
<feature type="compositionally biased region" description="Basic and acidic residues" evidence="6">
    <location>
        <begin position="1058"/>
        <end position="1078"/>
    </location>
</feature>
<dbReference type="Proteomes" id="UP001530293">
    <property type="component" value="Unassembled WGS sequence"/>
</dbReference>
<dbReference type="PANTHER" id="PTHR11099">
    <property type="entry name" value="VACUOLAR SORTING PROTEIN 35"/>
    <property type="match status" value="1"/>
</dbReference>
<comment type="caution">
    <text evidence="7">The sequence shown here is derived from an EMBL/GenBank/DDBJ whole genome shotgun (WGS) entry which is preliminary data.</text>
</comment>
<dbReference type="EMBL" id="JALLBG020000148">
    <property type="protein sequence ID" value="KAL3761610.1"/>
    <property type="molecule type" value="Genomic_DNA"/>
</dbReference>
<comment type="subcellular location">
    <subcellularLocation>
        <location evidence="1">Membrane</location>
        <topology evidence="1">Peripheral membrane protein</topology>
    </subcellularLocation>
</comment>
<proteinExistence type="inferred from homology"/>
<feature type="region of interest" description="Disordered" evidence="6">
    <location>
        <begin position="443"/>
        <end position="471"/>
    </location>
</feature>
<evidence type="ECO:0000313" key="8">
    <source>
        <dbReference type="Proteomes" id="UP001530293"/>
    </source>
</evidence>
<feature type="region of interest" description="Disordered" evidence="6">
    <location>
        <begin position="205"/>
        <end position="250"/>
    </location>
</feature>
<feature type="region of interest" description="Disordered" evidence="6">
    <location>
        <begin position="1025"/>
        <end position="1080"/>
    </location>
</feature>
<accession>A0ABD3MM66</accession>
<evidence type="ECO:0000256" key="2">
    <source>
        <dbReference type="ARBA" id="ARBA00006536"/>
    </source>
</evidence>
<name>A0ABD3MM66_9STRA</name>
<dbReference type="GO" id="GO:0016020">
    <property type="term" value="C:membrane"/>
    <property type="evidence" value="ECO:0007669"/>
    <property type="project" value="UniProtKB-SubCell"/>
</dbReference>
<keyword evidence="8" id="KW-1185">Reference proteome</keyword>
<feature type="compositionally biased region" description="Polar residues" evidence="6">
    <location>
        <begin position="69"/>
        <end position="81"/>
    </location>
</feature>
<evidence type="ECO:0000256" key="6">
    <source>
        <dbReference type="SAM" id="MobiDB-lite"/>
    </source>
</evidence>
<gene>
    <name evidence="7" type="ORF">ACHAWU_000097</name>
</gene>
<evidence type="ECO:0000256" key="3">
    <source>
        <dbReference type="ARBA" id="ARBA00022448"/>
    </source>
</evidence>
<dbReference type="InterPro" id="IPR005378">
    <property type="entry name" value="Vps35"/>
</dbReference>
<dbReference type="GO" id="GO:0015031">
    <property type="term" value="P:protein transport"/>
    <property type="evidence" value="ECO:0007669"/>
    <property type="project" value="UniProtKB-KW"/>
</dbReference>
<dbReference type="InterPro" id="IPR042491">
    <property type="entry name" value="Vps35_C"/>
</dbReference>
<protein>
    <recommendedName>
        <fullName evidence="9">Vacuolar protein sorting-associated protein 35</fullName>
    </recommendedName>
</protein>
<evidence type="ECO:0000313" key="7">
    <source>
        <dbReference type="EMBL" id="KAL3761610.1"/>
    </source>
</evidence>
<feature type="compositionally biased region" description="Pro residues" evidence="6">
    <location>
        <begin position="456"/>
        <end position="470"/>
    </location>
</feature>
<evidence type="ECO:0000256" key="5">
    <source>
        <dbReference type="ARBA" id="ARBA00023136"/>
    </source>
</evidence>
<feature type="non-terminal residue" evidence="7">
    <location>
        <position position="1"/>
    </location>
</feature>
<feature type="region of interest" description="Disordered" evidence="6">
    <location>
        <begin position="1"/>
        <end position="120"/>
    </location>
</feature>
<feature type="compositionally biased region" description="Gly residues" evidence="6">
    <location>
        <begin position="236"/>
        <end position="249"/>
    </location>
</feature>
<feature type="compositionally biased region" description="Low complexity" evidence="6">
    <location>
        <begin position="1"/>
        <end position="55"/>
    </location>
</feature>
<reference evidence="7 8" key="1">
    <citation type="submission" date="2024-10" db="EMBL/GenBank/DDBJ databases">
        <title>Updated reference genomes for cyclostephanoid diatoms.</title>
        <authorList>
            <person name="Roberts W.R."/>
            <person name="Alverson A.J."/>
        </authorList>
    </citation>
    <scope>NUCLEOTIDE SEQUENCE [LARGE SCALE GENOMIC DNA]</scope>
    <source>
        <strain evidence="7 8">AJA232-27</strain>
    </source>
</reference>
<evidence type="ECO:0000256" key="4">
    <source>
        <dbReference type="ARBA" id="ARBA00022927"/>
    </source>
</evidence>
<dbReference type="PANTHER" id="PTHR11099:SF0">
    <property type="entry name" value="VACUOLAR PROTEIN SORTING-ASSOCIATED PROTEIN 35"/>
    <property type="match status" value="1"/>
</dbReference>
<feature type="compositionally biased region" description="Low complexity" evidence="6">
    <location>
        <begin position="286"/>
        <end position="298"/>
    </location>
</feature>
<keyword evidence="5" id="KW-0472">Membrane</keyword>
<keyword evidence="3" id="KW-0813">Transport</keyword>
<comment type="similarity">
    <text evidence="2">Belongs to the VPS35 family.</text>
</comment>
<evidence type="ECO:0008006" key="9">
    <source>
        <dbReference type="Google" id="ProtNLM"/>
    </source>
</evidence>
<dbReference type="Gene3D" id="1.25.40.660">
    <property type="entry name" value="Vacuolar protein sorting-associated protein 35, helical subcomplex Vps35-C"/>
    <property type="match status" value="2"/>
</dbReference>